<dbReference type="Pfam" id="PF00046">
    <property type="entry name" value="Homeodomain"/>
    <property type="match status" value="1"/>
</dbReference>
<dbReference type="RefSeq" id="XP_038062413.1">
    <property type="nucleotide sequence ID" value="XM_038206485.1"/>
</dbReference>
<keyword evidence="10" id="KW-1185">Reference proteome</keyword>
<feature type="region of interest" description="Disordered" evidence="7">
    <location>
        <begin position="195"/>
        <end position="221"/>
    </location>
</feature>
<dbReference type="Proteomes" id="UP000887568">
    <property type="component" value="Unplaced"/>
</dbReference>
<evidence type="ECO:0000256" key="1">
    <source>
        <dbReference type="ARBA" id="ARBA00004123"/>
    </source>
</evidence>
<proteinExistence type="predicted"/>
<feature type="compositionally biased region" description="Polar residues" evidence="7">
    <location>
        <begin position="86"/>
        <end position="98"/>
    </location>
</feature>
<dbReference type="InterPro" id="IPR017970">
    <property type="entry name" value="Homeobox_CS"/>
</dbReference>
<name>A0A914AFB5_PATMI</name>
<evidence type="ECO:0000256" key="6">
    <source>
        <dbReference type="RuleBase" id="RU000682"/>
    </source>
</evidence>
<dbReference type="PRINTS" id="PR00024">
    <property type="entry name" value="HOMEOBOX"/>
</dbReference>
<dbReference type="InterPro" id="IPR050848">
    <property type="entry name" value="Homeobox_TF"/>
</dbReference>
<dbReference type="PANTHER" id="PTHR24333:SF11">
    <property type="entry name" value="HOMEOBOX PROTEIN BARH-LIKE 1B"/>
    <property type="match status" value="1"/>
</dbReference>
<dbReference type="GeneID" id="119732900"/>
<feature type="compositionally biased region" description="Basic and acidic residues" evidence="7">
    <location>
        <begin position="99"/>
        <end position="109"/>
    </location>
</feature>
<dbReference type="OMA" id="LNDPLHH"/>
<dbReference type="PANTHER" id="PTHR24333">
    <property type="entry name" value="HOMEO BOX HB9 LIKE A-RELATED"/>
    <property type="match status" value="1"/>
</dbReference>
<feature type="region of interest" description="Disordered" evidence="7">
    <location>
        <begin position="277"/>
        <end position="351"/>
    </location>
</feature>
<feature type="region of interest" description="Disordered" evidence="7">
    <location>
        <begin position="84"/>
        <end position="117"/>
    </location>
</feature>
<sequence length="351" mass="37268">MNAVASMYDFTGRAGPFGVALMDTARGNPLLLPAAYPGSLPVGLTRQSTAAQRTSPPSAPLLLPVSSAGAATAKKTGFSIEDILQHSPSAEQGVSSSGDGRKGRRENAQKHGGTSTSDAAKCILSSRLLQTSAARTFFRLNDPLHHHFSPNVYHNHHHHHHSLSATGGVYGSAPGHHPASLSHLGVPVPVPVYLRGKSPGGAPHDPAAGASPGRSAKKCRRSRTVFTELQLMGLEKRFERQKYLSTPDRLELADTLGLSQLQVKTWYQNRRMKWKKQVLQGGSQEAPTKPKGRPKKSDFHEAVTSPSSLTSPPSSPPASPASSCYSQSSSSDFPDGAHAQIEEALTQSATS</sequence>
<evidence type="ECO:0000256" key="5">
    <source>
        <dbReference type="PROSITE-ProRule" id="PRU00108"/>
    </source>
</evidence>
<dbReference type="PRINTS" id="PR00031">
    <property type="entry name" value="HTHREPRESSR"/>
</dbReference>
<organism evidence="9 10">
    <name type="scientific">Patiria miniata</name>
    <name type="common">Bat star</name>
    <name type="synonym">Asterina miniata</name>
    <dbReference type="NCBI Taxonomy" id="46514"/>
    <lineage>
        <taxon>Eukaryota</taxon>
        <taxon>Metazoa</taxon>
        <taxon>Echinodermata</taxon>
        <taxon>Eleutherozoa</taxon>
        <taxon>Asterozoa</taxon>
        <taxon>Asteroidea</taxon>
        <taxon>Valvatacea</taxon>
        <taxon>Valvatida</taxon>
        <taxon>Asterinidae</taxon>
        <taxon>Patiria</taxon>
    </lineage>
</organism>
<dbReference type="SUPFAM" id="SSF46689">
    <property type="entry name" value="Homeodomain-like"/>
    <property type="match status" value="1"/>
</dbReference>
<dbReference type="AlphaFoldDB" id="A0A914AFB5"/>
<comment type="subcellular location">
    <subcellularLocation>
        <location evidence="1 5 6">Nucleus</location>
    </subcellularLocation>
</comment>
<feature type="compositionally biased region" description="Low complexity" evidence="7">
    <location>
        <begin position="200"/>
        <end position="213"/>
    </location>
</feature>
<keyword evidence="4 5" id="KW-0539">Nucleus</keyword>
<evidence type="ECO:0000313" key="9">
    <source>
        <dbReference type="EnsemblMetazoa" id="XP_038062413.1"/>
    </source>
</evidence>
<dbReference type="InterPro" id="IPR009057">
    <property type="entry name" value="Homeodomain-like_sf"/>
</dbReference>
<dbReference type="PROSITE" id="PS50071">
    <property type="entry name" value="HOMEOBOX_2"/>
    <property type="match status" value="1"/>
</dbReference>
<evidence type="ECO:0000313" key="10">
    <source>
        <dbReference type="Proteomes" id="UP000887568"/>
    </source>
</evidence>
<keyword evidence="3 5" id="KW-0371">Homeobox</keyword>
<dbReference type="GO" id="GO:0000981">
    <property type="term" value="F:DNA-binding transcription factor activity, RNA polymerase II-specific"/>
    <property type="evidence" value="ECO:0007669"/>
    <property type="project" value="InterPro"/>
</dbReference>
<dbReference type="EnsemblMetazoa" id="XM_038206485.1">
    <property type="protein sequence ID" value="XP_038062413.1"/>
    <property type="gene ID" value="LOC119732900"/>
</dbReference>
<evidence type="ECO:0000256" key="7">
    <source>
        <dbReference type="SAM" id="MobiDB-lite"/>
    </source>
</evidence>
<evidence type="ECO:0000256" key="2">
    <source>
        <dbReference type="ARBA" id="ARBA00023125"/>
    </source>
</evidence>
<feature type="domain" description="Homeobox" evidence="8">
    <location>
        <begin position="217"/>
        <end position="277"/>
    </location>
</feature>
<reference evidence="9" key="1">
    <citation type="submission" date="2022-11" db="UniProtKB">
        <authorList>
            <consortium name="EnsemblMetazoa"/>
        </authorList>
    </citation>
    <scope>IDENTIFICATION</scope>
</reference>
<protein>
    <recommendedName>
        <fullName evidence="8">Homeobox domain-containing protein</fullName>
    </recommendedName>
</protein>
<dbReference type="SMART" id="SM00389">
    <property type="entry name" value="HOX"/>
    <property type="match status" value="1"/>
</dbReference>
<feature type="region of interest" description="Disordered" evidence="7">
    <location>
        <begin position="153"/>
        <end position="176"/>
    </location>
</feature>
<accession>A0A914AFB5</accession>
<feature type="compositionally biased region" description="Low complexity" evidence="7">
    <location>
        <begin position="320"/>
        <end position="331"/>
    </location>
</feature>
<feature type="DNA-binding region" description="Homeobox" evidence="5">
    <location>
        <begin position="219"/>
        <end position="278"/>
    </location>
</feature>
<dbReference type="GO" id="GO:0003677">
    <property type="term" value="F:DNA binding"/>
    <property type="evidence" value="ECO:0007669"/>
    <property type="project" value="UniProtKB-UniRule"/>
</dbReference>
<dbReference type="Gene3D" id="1.10.10.60">
    <property type="entry name" value="Homeodomain-like"/>
    <property type="match status" value="1"/>
</dbReference>
<dbReference type="GO" id="GO:0005634">
    <property type="term" value="C:nucleus"/>
    <property type="evidence" value="ECO:0007669"/>
    <property type="project" value="UniProtKB-SubCell"/>
</dbReference>
<dbReference type="OrthoDB" id="6159439at2759"/>
<dbReference type="InterPro" id="IPR000047">
    <property type="entry name" value="HTH_motif"/>
</dbReference>
<evidence type="ECO:0000256" key="4">
    <source>
        <dbReference type="ARBA" id="ARBA00023242"/>
    </source>
</evidence>
<dbReference type="CDD" id="cd00086">
    <property type="entry name" value="homeodomain"/>
    <property type="match status" value="1"/>
</dbReference>
<evidence type="ECO:0000256" key="3">
    <source>
        <dbReference type="ARBA" id="ARBA00023155"/>
    </source>
</evidence>
<dbReference type="PROSITE" id="PS00027">
    <property type="entry name" value="HOMEOBOX_1"/>
    <property type="match status" value="1"/>
</dbReference>
<dbReference type="InterPro" id="IPR020479">
    <property type="entry name" value="HD_metazoa"/>
</dbReference>
<dbReference type="InterPro" id="IPR001356">
    <property type="entry name" value="HD"/>
</dbReference>
<keyword evidence="2 5" id="KW-0238">DNA-binding</keyword>
<evidence type="ECO:0000259" key="8">
    <source>
        <dbReference type="PROSITE" id="PS50071"/>
    </source>
</evidence>